<feature type="transmembrane region" description="Helical" evidence="1">
    <location>
        <begin position="26"/>
        <end position="43"/>
    </location>
</feature>
<comment type="caution">
    <text evidence="2">The sequence shown here is derived from an EMBL/GenBank/DDBJ whole genome shotgun (WGS) entry which is preliminary data.</text>
</comment>
<dbReference type="Proteomes" id="UP000177165">
    <property type="component" value="Unassembled WGS sequence"/>
</dbReference>
<evidence type="ECO:0000313" key="2">
    <source>
        <dbReference type="EMBL" id="OGY79640.1"/>
    </source>
</evidence>
<accession>A0A1G2AUE2</accession>
<proteinExistence type="predicted"/>
<dbReference type="AlphaFoldDB" id="A0A1G2AUE2"/>
<dbReference type="EMBL" id="MHKB01000008">
    <property type="protein sequence ID" value="OGY79640.1"/>
    <property type="molecule type" value="Genomic_DNA"/>
</dbReference>
<name>A0A1G2AUE2_9BACT</name>
<keyword evidence="1" id="KW-0472">Membrane</keyword>
<sequence>MYSVWQKQIAPLRTLLKFPALLMKKIQAILAVLLIGAFSVLLVKNGFKIQRVLEQPNETREVSEVSIKNQNESNTKSSIINTAQQTQSSRVPLDHFSSLCTKLPSELAQVTWYQSFQKAEGKYITSDAQGFQEVVELCWNQKDGHVIFMLENRSAGDTAQVPAQQIGYWKNGDTSVTMLPVSQPAGDKNAAQRYELRGWINTDFFLIATVATNFPESVIIYEMVDKKTGGTTFLKSCEMKNNQEVC</sequence>
<evidence type="ECO:0000256" key="1">
    <source>
        <dbReference type="SAM" id="Phobius"/>
    </source>
</evidence>
<keyword evidence="1" id="KW-1133">Transmembrane helix</keyword>
<keyword evidence="1" id="KW-0812">Transmembrane</keyword>
<gene>
    <name evidence="2" type="ORF">A3B74_02610</name>
</gene>
<protein>
    <submittedName>
        <fullName evidence="2">Uncharacterized protein</fullName>
    </submittedName>
</protein>
<reference evidence="2 3" key="1">
    <citation type="journal article" date="2016" name="Nat. Commun.">
        <title>Thousands of microbial genomes shed light on interconnected biogeochemical processes in an aquifer system.</title>
        <authorList>
            <person name="Anantharaman K."/>
            <person name="Brown C.T."/>
            <person name="Hug L.A."/>
            <person name="Sharon I."/>
            <person name="Castelle C.J."/>
            <person name="Probst A.J."/>
            <person name="Thomas B.C."/>
            <person name="Singh A."/>
            <person name="Wilkins M.J."/>
            <person name="Karaoz U."/>
            <person name="Brodie E.L."/>
            <person name="Williams K.H."/>
            <person name="Hubbard S.S."/>
            <person name="Banfield J.F."/>
        </authorList>
    </citation>
    <scope>NUCLEOTIDE SEQUENCE [LARGE SCALE GENOMIC DNA]</scope>
</reference>
<evidence type="ECO:0000313" key="3">
    <source>
        <dbReference type="Proteomes" id="UP000177165"/>
    </source>
</evidence>
<organism evidence="2 3">
    <name type="scientific">Candidatus Kerfeldbacteria bacterium RIFCSPHIGHO2_02_FULL_42_14</name>
    <dbReference type="NCBI Taxonomy" id="1798540"/>
    <lineage>
        <taxon>Bacteria</taxon>
        <taxon>Candidatus Kerfeldiibacteriota</taxon>
    </lineage>
</organism>
<dbReference type="STRING" id="1798540.A3B74_02610"/>